<dbReference type="GO" id="GO:0016787">
    <property type="term" value="F:hydrolase activity"/>
    <property type="evidence" value="ECO:0007669"/>
    <property type="project" value="UniProtKB-KW"/>
</dbReference>
<name>A0A5B8VPB5_9BACT</name>
<comment type="similarity">
    <text evidence="1">In the N-terminal section; belongs to the CRISPR-associated nuclease Cas3-HD family.</text>
</comment>
<feature type="domain" description="Helicase C-terminal" evidence="12">
    <location>
        <begin position="540"/>
        <end position="682"/>
    </location>
</feature>
<dbReference type="InterPro" id="IPR050079">
    <property type="entry name" value="DEAD_box_RNA_helicase"/>
</dbReference>
<dbReference type="GO" id="GO:0046872">
    <property type="term" value="F:metal ion binding"/>
    <property type="evidence" value="ECO:0007669"/>
    <property type="project" value="UniProtKB-KW"/>
</dbReference>
<evidence type="ECO:0000259" key="13">
    <source>
        <dbReference type="PROSITE" id="PS51643"/>
    </source>
</evidence>
<dbReference type="KEGG" id="agi:FSB73_16020"/>
<evidence type="ECO:0000256" key="10">
    <source>
        <dbReference type="ARBA" id="ARBA00038437"/>
    </source>
</evidence>
<feature type="domain" description="HD Cas3-type" evidence="13">
    <location>
        <begin position="76"/>
        <end position="272"/>
    </location>
</feature>
<keyword evidence="9" id="KW-0051">Antiviral defense</keyword>
<evidence type="ECO:0000259" key="11">
    <source>
        <dbReference type="PROSITE" id="PS51192"/>
    </source>
</evidence>
<evidence type="ECO:0000256" key="8">
    <source>
        <dbReference type="ARBA" id="ARBA00022840"/>
    </source>
</evidence>
<dbReference type="GO" id="GO:0005524">
    <property type="term" value="F:ATP binding"/>
    <property type="evidence" value="ECO:0007669"/>
    <property type="project" value="UniProtKB-KW"/>
</dbReference>
<dbReference type="NCBIfam" id="TIGR01587">
    <property type="entry name" value="cas3_core"/>
    <property type="match status" value="1"/>
</dbReference>
<dbReference type="InterPro" id="IPR054712">
    <property type="entry name" value="Cas3-like_dom"/>
</dbReference>
<dbReference type="GO" id="GO:0051607">
    <property type="term" value="P:defense response to virus"/>
    <property type="evidence" value="ECO:0007669"/>
    <property type="project" value="UniProtKB-KW"/>
</dbReference>
<dbReference type="PROSITE" id="PS51192">
    <property type="entry name" value="HELICASE_ATP_BIND_1"/>
    <property type="match status" value="1"/>
</dbReference>
<keyword evidence="5" id="KW-0547">Nucleotide-binding</keyword>
<keyword evidence="3" id="KW-0540">Nuclease</keyword>
<keyword evidence="8" id="KW-0067">ATP-binding</keyword>
<evidence type="ECO:0000256" key="2">
    <source>
        <dbReference type="ARBA" id="ARBA00009046"/>
    </source>
</evidence>
<dbReference type="InterPro" id="IPR027417">
    <property type="entry name" value="P-loop_NTPase"/>
</dbReference>
<dbReference type="Pfam" id="PF00270">
    <property type="entry name" value="DEAD"/>
    <property type="match status" value="1"/>
</dbReference>
<dbReference type="Pfam" id="PF22590">
    <property type="entry name" value="Cas3-like_C_2"/>
    <property type="match status" value="1"/>
</dbReference>
<dbReference type="Proteomes" id="UP000321291">
    <property type="component" value="Chromosome"/>
</dbReference>
<proteinExistence type="inferred from homology"/>
<keyword evidence="7" id="KW-0347">Helicase</keyword>
<comment type="similarity">
    <text evidence="10">Belongs to the DEAD box helicase family.</text>
</comment>
<dbReference type="PANTHER" id="PTHR47959:SF16">
    <property type="entry name" value="CRISPR-ASSOCIATED NUCLEASE_HELICASE CAS3-RELATED"/>
    <property type="match status" value="1"/>
</dbReference>
<evidence type="ECO:0000259" key="12">
    <source>
        <dbReference type="PROSITE" id="PS51194"/>
    </source>
</evidence>
<dbReference type="CDD" id="cd09641">
    <property type="entry name" value="Cas3''_I"/>
    <property type="match status" value="1"/>
</dbReference>
<keyword evidence="4" id="KW-0479">Metal-binding</keyword>
<dbReference type="InterPro" id="IPR006474">
    <property type="entry name" value="Helicase_Cas3_CRISPR-ass_core"/>
</dbReference>
<dbReference type="AlphaFoldDB" id="A0A5B8VPB5"/>
<dbReference type="NCBIfam" id="TIGR01596">
    <property type="entry name" value="cas3_HD"/>
    <property type="match status" value="1"/>
</dbReference>
<gene>
    <name evidence="14" type="primary">cas3</name>
    <name evidence="14" type="ORF">FSB73_16020</name>
</gene>
<evidence type="ECO:0000256" key="1">
    <source>
        <dbReference type="ARBA" id="ARBA00006847"/>
    </source>
</evidence>
<feature type="domain" description="Helicase ATP-binding" evidence="11">
    <location>
        <begin position="308"/>
        <end position="504"/>
    </location>
</feature>
<evidence type="ECO:0000256" key="7">
    <source>
        <dbReference type="ARBA" id="ARBA00022806"/>
    </source>
</evidence>
<comment type="similarity">
    <text evidence="2">In the central section; belongs to the CRISPR-associated helicase Cas3 family.</text>
</comment>
<dbReference type="InterPro" id="IPR006483">
    <property type="entry name" value="CRISPR-assoc_Cas3_HD"/>
</dbReference>
<dbReference type="PROSITE" id="PS51194">
    <property type="entry name" value="HELICASE_CTER"/>
    <property type="match status" value="1"/>
</dbReference>
<dbReference type="InterPro" id="IPR014001">
    <property type="entry name" value="Helicase_ATP-bd"/>
</dbReference>
<evidence type="ECO:0000313" key="15">
    <source>
        <dbReference type="Proteomes" id="UP000321291"/>
    </source>
</evidence>
<dbReference type="GO" id="GO:0003676">
    <property type="term" value="F:nucleic acid binding"/>
    <property type="evidence" value="ECO:0007669"/>
    <property type="project" value="InterPro"/>
</dbReference>
<dbReference type="PROSITE" id="PS51643">
    <property type="entry name" value="HD_CAS3"/>
    <property type="match status" value="1"/>
</dbReference>
<dbReference type="EMBL" id="CP042434">
    <property type="protein sequence ID" value="QEC72961.1"/>
    <property type="molecule type" value="Genomic_DNA"/>
</dbReference>
<evidence type="ECO:0000256" key="3">
    <source>
        <dbReference type="ARBA" id="ARBA00022722"/>
    </source>
</evidence>
<dbReference type="InterPro" id="IPR038257">
    <property type="entry name" value="CRISPR-assoc_Cas3_HD_sf"/>
</dbReference>
<reference evidence="14 15" key="1">
    <citation type="journal article" date="2017" name="Int. J. Syst. Evol. Microbiol.">
        <title>Arachidicoccus ginsenosidivorans sp. nov., with ginsenoside-converting activity isolated from ginseng cultivating soil.</title>
        <authorList>
            <person name="Siddiqi M.Z."/>
            <person name="Aslam Z."/>
            <person name="Im W.T."/>
        </authorList>
    </citation>
    <scope>NUCLEOTIDE SEQUENCE [LARGE SCALE GENOMIC DNA]</scope>
    <source>
        <strain evidence="14 15">Gsoil 809</strain>
    </source>
</reference>
<evidence type="ECO:0000256" key="5">
    <source>
        <dbReference type="ARBA" id="ARBA00022741"/>
    </source>
</evidence>
<keyword evidence="15" id="KW-1185">Reference proteome</keyword>
<dbReference type="SMART" id="SM00487">
    <property type="entry name" value="DEXDc"/>
    <property type="match status" value="1"/>
</dbReference>
<dbReference type="Gene3D" id="1.10.3210.30">
    <property type="match status" value="1"/>
</dbReference>
<evidence type="ECO:0000256" key="6">
    <source>
        <dbReference type="ARBA" id="ARBA00022801"/>
    </source>
</evidence>
<dbReference type="SUPFAM" id="SSF52540">
    <property type="entry name" value="P-loop containing nucleoside triphosphate hydrolases"/>
    <property type="match status" value="1"/>
</dbReference>
<sequence length="830" mass="96863">MLQGSWFNWQNHILRTKTWGRDERQLRPKCLFLSHTITIPKLFVEIYSEQKRRNPFIFIYMNLIMNKDYFDKFFAKSDGVTTLEMHTRHVLKAGENLLNSISLSESERDFWHKKLVRCAVLHDLGKIHREFVERLKGQKGGTIRHELVSLIFCYSFLNLSDDELFAIGTHHKGVIDYHLSDSQCLSPNYLRSYLNDWVKSDKSIFTPEVVQCWLDLFELNVIANFNREVTTDLSKNFKKCFYAKRQVEALPDFESRKNLSLMRALLMSADHLGSARKENEIPVYRPIELIHFQPQKEGAYFDFRPFQKRMRRENSDVILHAPTGSGKTEAALNWVFANQSVNNRVFYILPNTASINAMVGRLQRVFAKETVTPLHSKTLDFFYNLISDDLQSLNMDCSDIEREARSRQSLTREIFYPVKVATLHQVLKTSLKGKGWELALFDYRNALFIIDEFHAYNALLTGMLLASVKLFKKIFNAKFLFLSATIPEFLLRLIIKEVFDGDSSKLIRPDSRDELDRVIMDRKRHQLYCRPESNLFGDLSLIKSYLKDGNTVLIVVNNVRTAQKLYEELEFSSSSKLLHGGLNKKDRNNIEKDLLSRDVNKRPKLLIATQAVEVSLDIDYDVTFIENAPIDALIQRLGRVNRNGKKKIYPLDSKRDLCFDTVPVYIFEKSIGNISFYNREVVENTWSELIKYDGCELGEDDFIKICDVVYKDGYNRDQLQDFELGYNNTIINKFEDDWIAGNWKDWIKDILEHGNQKVEVLCFNLLDEYELKISEKKFLEANSLLVQVYRSEADISPIRKFGDVMVANNLNYKQEIGYFDENDSVDTQIL</sequence>
<dbReference type="GO" id="GO:0003724">
    <property type="term" value="F:RNA helicase activity"/>
    <property type="evidence" value="ECO:0007669"/>
    <property type="project" value="TreeGrafter"/>
</dbReference>
<organism evidence="14 15">
    <name type="scientific">Arachidicoccus ginsenosidivorans</name>
    <dbReference type="NCBI Taxonomy" id="496057"/>
    <lineage>
        <taxon>Bacteria</taxon>
        <taxon>Pseudomonadati</taxon>
        <taxon>Bacteroidota</taxon>
        <taxon>Chitinophagia</taxon>
        <taxon>Chitinophagales</taxon>
        <taxon>Chitinophagaceae</taxon>
        <taxon>Arachidicoccus</taxon>
    </lineage>
</organism>
<dbReference type="GO" id="GO:0004518">
    <property type="term" value="F:nuclease activity"/>
    <property type="evidence" value="ECO:0007669"/>
    <property type="project" value="UniProtKB-KW"/>
</dbReference>
<accession>A0A5B8VPB5</accession>
<protein>
    <submittedName>
        <fullName evidence="14">CRISPR-associated helicase Cas3</fullName>
    </submittedName>
</protein>
<dbReference type="SMART" id="SM00490">
    <property type="entry name" value="HELICc"/>
    <property type="match status" value="1"/>
</dbReference>
<dbReference type="InterPro" id="IPR011545">
    <property type="entry name" value="DEAD/DEAH_box_helicase_dom"/>
</dbReference>
<keyword evidence="6" id="KW-0378">Hydrolase</keyword>
<evidence type="ECO:0000256" key="4">
    <source>
        <dbReference type="ARBA" id="ARBA00022723"/>
    </source>
</evidence>
<dbReference type="GO" id="GO:0005829">
    <property type="term" value="C:cytosol"/>
    <property type="evidence" value="ECO:0007669"/>
    <property type="project" value="TreeGrafter"/>
</dbReference>
<evidence type="ECO:0000313" key="14">
    <source>
        <dbReference type="EMBL" id="QEC72961.1"/>
    </source>
</evidence>
<dbReference type="Gene3D" id="3.40.50.300">
    <property type="entry name" value="P-loop containing nucleotide triphosphate hydrolases"/>
    <property type="match status" value="2"/>
</dbReference>
<evidence type="ECO:0000256" key="9">
    <source>
        <dbReference type="ARBA" id="ARBA00023118"/>
    </source>
</evidence>
<dbReference type="InterPro" id="IPR001650">
    <property type="entry name" value="Helicase_C-like"/>
</dbReference>
<dbReference type="PANTHER" id="PTHR47959">
    <property type="entry name" value="ATP-DEPENDENT RNA HELICASE RHLE-RELATED"/>
    <property type="match status" value="1"/>
</dbReference>